<evidence type="ECO:0000256" key="4">
    <source>
        <dbReference type="SAM" id="MobiDB-lite"/>
    </source>
</evidence>
<dbReference type="FunCoup" id="A0A1U8B850">
    <property type="interactions" value="424"/>
</dbReference>
<evidence type="ECO:0000313" key="6">
    <source>
        <dbReference type="RefSeq" id="XP_010277250.1"/>
    </source>
</evidence>
<dbReference type="STRING" id="4432.A0A1U8B850"/>
<dbReference type="eggNOG" id="ENOG502QRZY">
    <property type="taxonomic scope" value="Eukaryota"/>
</dbReference>
<dbReference type="InterPro" id="IPR005484">
    <property type="entry name" value="Ribosomal_uL18_bac/plant/anim"/>
</dbReference>
<keyword evidence="2" id="KW-0689">Ribosomal protein</keyword>
<comment type="similarity">
    <text evidence="1">Belongs to the universal ribosomal protein uL18 family.</text>
</comment>
<dbReference type="GO" id="GO:1990904">
    <property type="term" value="C:ribonucleoprotein complex"/>
    <property type="evidence" value="ECO:0007669"/>
    <property type="project" value="UniProtKB-KW"/>
</dbReference>
<dbReference type="Proteomes" id="UP000189703">
    <property type="component" value="Unplaced"/>
</dbReference>
<dbReference type="PANTHER" id="PTHR12899">
    <property type="entry name" value="39S RIBOSOMAL PROTEIN L18, MITOCHONDRIAL"/>
    <property type="match status" value="1"/>
</dbReference>
<organism evidence="5 6">
    <name type="scientific">Nelumbo nucifera</name>
    <name type="common">Sacred lotus</name>
    <dbReference type="NCBI Taxonomy" id="4432"/>
    <lineage>
        <taxon>Eukaryota</taxon>
        <taxon>Viridiplantae</taxon>
        <taxon>Streptophyta</taxon>
        <taxon>Embryophyta</taxon>
        <taxon>Tracheophyta</taxon>
        <taxon>Spermatophyta</taxon>
        <taxon>Magnoliopsida</taxon>
        <taxon>Proteales</taxon>
        <taxon>Nelumbonaceae</taxon>
        <taxon>Nelumbo</taxon>
    </lineage>
</organism>
<evidence type="ECO:0000313" key="5">
    <source>
        <dbReference type="Proteomes" id="UP000189703"/>
    </source>
</evidence>
<evidence type="ECO:0000256" key="1">
    <source>
        <dbReference type="ARBA" id="ARBA00007116"/>
    </source>
</evidence>
<accession>A0A1U8B850</accession>
<dbReference type="RefSeq" id="XP_010277250.1">
    <property type="nucleotide sequence ID" value="XM_010278948.2"/>
</dbReference>
<keyword evidence="3" id="KW-0687">Ribonucleoprotein</keyword>
<protein>
    <submittedName>
        <fullName evidence="6">Uncharacterized protein LOC104611746</fullName>
    </submittedName>
</protein>
<dbReference type="GeneID" id="104611746"/>
<dbReference type="Pfam" id="PF00861">
    <property type="entry name" value="Ribosomal_L18p"/>
    <property type="match status" value="1"/>
</dbReference>
<dbReference type="PANTHER" id="PTHR12899:SF7">
    <property type="entry name" value="EXPRESSED PROTEIN"/>
    <property type="match status" value="1"/>
</dbReference>
<dbReference type="GO" id="GO:0005840">
    <property type="term" value="C:ribosome"/>
    <property type="evidence" value="ECO:0007669"/>
    <property type="project" value="UniProtKB-KW"/>
</dbReference>
<evidence type="ECO:0000256" key="2">
    <source>
        <dbReference type="ARBA" id="ARBA00022980"/>
    </source>
</evidence>
<reference evidence="6" key="1">
    <citation type="submission" date="2025-08" db="UniProtKB">
        <authorList>
            <consortium name="RefSeq"/>
        </authorList>
    </citation>
    <scope>IDENTIFICATION</scope>
</reference>
<dbReference type="GO" id="GO:0003735">
    <property type="term" value="F:structural constituent of ribosome"/>
    <property type="evidence" value="ECO:0007669"/>
    <property type="project" value="InterPro"/>
</dbReference>
<dbReference type="Gene3D" id="3.30.420.100">
    <property type="match status" value="1"/>
</dbReference>
<feature type="region of interest" description="Disordered" evidence="4">
    <location>
        <begin position="170"/>
        <end position="209"/>
    </location>
</feature>
<dbReference type="SUPFAM" id="SSF53137">
    <property type="entry name" value="Translational machinery components"/>
    <property type="match status" value="1"/>
</dbReference>
<dbReference type="CDD" id="cd00432">
    <property type="entry name" value="Ribosomal_L18_L5e"/>
    <property type="match status" value="1"/>
</dbReference>
<keyword evidence="5" id="KW-1185">Reference proteome</keyword>
<dbReference type="GO" id="GO:0008097">
    <property type="term" value="F:5S rRNA binding"/>
    <property type="evidence" value="ECO:0000318"/>
    <property type="project" value="GO_Central"/>
</dbReference>
<evidence type="ECO:0000256" key="3">
    <source>
        <dbReference type="ARBA" id="ARBA00023274"/>
    </source>
</evidence>
<dbReference type="OrthoDB" id="1932324at2759"/>
<dbReference type="KEGG" id="nnu:104611746"/>
<dbReference type="GO" id="GO:0006412">
    <property type="term" value="P:translation"/>
    <property type="evidence" value="ECO:0007669"/>
    <property type="project" value="InterPro"/>
</dbReference>
<sequence length="358" mass="39726">MAVMFLRRSCTLSGNFTALSRGCTFCSWASRVLDNECGDKQSMSNDNRGNSLAVGSPTYLSQVHHLSSLLSSDRVQLEDVKIDLVDIESWQVSSGLSQAWRGTYETTATQSSSTENLDGLLHVSHVVEDEGHEADFDEIEDMRIRGNLFYKLDRDSKEFEEYNISWRKKSSKKSGEKNRKEKPSKNKENPNCRSASGVEKLPELVKNKPSAPPLEAIEGSCTAKKVRTPTFNQLTGPYHEPFCLDVYISKSSVRACIVHRVTSKVVAVAHSISKDMKFDLVSTKDSTACSTVGKILAQRALADDIHDVVYTPRKGEKLEGKLHIVLKSIIDHGINVKVKIKQKGAKKVGQSSNGSIRF</sequence>
<dbReference type="InterPro" id="IPR057268">
    <property type="entry name" value="Ribosomal_L18"/>
</dbReference>
<name>A0A1U8B850_NELNU</name>
<feature type="compositionally biased region" description="Basic and acidic residues" evidence="4">
    <location>
        <begin position="173"/>
        <end position="190"/>
    </location>
</feature>
<dbReference type="OMA" id="FIRMTPT"/>
<proteinExistence type="inferred from homology"/>
<dbReference type="AlphaFoldDB" id="A0A1U8B850"/>
<gene>
    <name evidence="6" type="primary">LOC104611746</name>
</gene>